<dbReference type="PANTHER" id="PTHR46991:SF11">
    <property type="entry name" value="SMALL HEAT SHOCK PROTEIN HSPF"/>
    <property type="match status" value="1"/>
</dbReference>
<accession>A0A1R3GNR3</accession>
<dbReference type="SUPFAM" id="SSF49764">
    <property type="entry name" value="HSP20-like chaperones"/>
    <property type="match status" value="1"/>
</dbReference>
<dbReference type="InterPro" id="IPR008978">
    <property type="entry name" value="HSP20-like_chaperone"/>
</dbReference>
<evidence type="ECO:0000256" key="3">
    <source>
        <dbReference type="PROSITE-ProRule" id="PRU00285"/>
    </source>
</evidence>
<comment type="caution">
    <text evidence="5">The sequence shown here is derived from an EMBL/GenBank/DDBJ whole genome shotgun (WGS) entry which is preliminary data.</text>
</comment>
<keyword evidence="6" id="KW-1185">Reference proteome</keyword>
<feature type="domain" description="SHSP" evidence="4">
    <location>
        <begin position="40"/>
        <end position="149"/>
    </location>
</feature>
<evidence type="ECO:0000313" key="6">
    <source>
        <dbReference type="Proteomes" id="UP000188268"/>
    </source>
</evidence>
<dbReference type="PROSITE" id="PS01031">
    <property type="entry name" value="SHSP"/>
    <property type="match status" value="1"/>
</dbReference>
<keyword evidence="1" id="KW-0809">Transit peptide</keyword>
<dbReference type="CDD" id="cd06464">
    <property type="entry name" value="ACD_sHsps-like"/>
    <property type="match status" value="1"/>
</dbReference>
<dbReference type="InterPro" id="IPR044656">
    <property type="entry name" value="HSP14.7/HSP23.5/HSP23.6-like"/>
</dbReference>
<reference evidence="5 6" key="1">
    <citation type="submission" date="2013-09" db="EMBL/GenBank/DDBJ databases">
        <title>Corchorus capsularis genome sequencing.</title>
        <authorList>
            <person name="Alam M."/>
            <person name="Haque M.S."/>
            <person name="Islam M.S."/>
            <person name="Emdad E.M."/>
            <person name="Islam M.M."/>
            <person name="Ahmed B."/>
            <person name="Halim A."/>
            <person name="Hossen Q.M.M."/>
            <person name="Hossain M.Z."/>
            <person name="Ahmed R."/>
            <person name="Khan M.M."/>
            <person name="Islam R."/>
            <person name="Rashid M.M."/>
            <person name="Khan S.A."/>
            <person name="Rahman M.S."/>
            <person name="Alam M."/>
        </authorList>
    </citation>
    <scope>NUCLEOTIDE SEQUENCE [LARGE SCALE GENOMIC DNA]</scope>
    <source>
        <strain evidence="6">cv. CVL-1</strain>
        <tissue evidence="5">Whole seedling</tissue>
    </source>
</reference>
<sequence length="149" mass="16879">MALSKVLTRPISGRWIISPLESIRSYTVSFNNKPIENPFQISGPKASRTVTKDDEFGHHVRCDMPGVDCKVRVRVGNDPRVGDVDLLVISGWSVYDRREKNDEHLVQVLRSLPRRDYNFDQIKAKMKDGVLRVFVPFKLPPAAASSESD</sequence>
<proteinExistence type="inferred from homology"/>
<gene>
    <name evidence="5" type="ORF">CCACVL1_24688</name>
</gene>
<dbReference type="Gramene" id="OMO59660">
    <property type="protein sequence ID" value="OMO59660"/>
    <property type="gene ID" value="CCACVL1_24688"/>
</dbReference>
<comment type="similarity">
    <text evidence="3">Belongs to the small heat shock protein (HSP20) family.</text>
</comment>
<keyword evidence="2" id="KW-0346">Stress response</keyword>
<evidence type="ECO:0000256" key="1">
    <source>
        <dbReference type="ARBA" id="ARBA00022946"/>
    </source>
</evidence>
<dbReference type="OrthoDB" id="1431247at2759"/>
<name>A0A1R3GNR3_COCAP</name>
<dbReference type="Gene3D" id="2.60.40.790">
    <property type="match status" value="1"/>
</dbReference>
<dbReference type="Proteomes" id="UP000188268">
    <property type="component" value="Unassembled WGS sequence"/>
</dbReference>
<evidence type="ECO:0000313" key="5">
    <source>
        <dbReference type="EMBL" id="OMO59660.1"/>
    </source>
</evidence>
<evidence type="ECO:0000256" key="2">
    <source>
        <dbReference type="ARBA" id="ARBA00023016"/>
    </source>
</evidence>
<dbReference type="AlphaFoldDB" id="A0A1R3GNR3"/>
<organism evidence="5 6">
    <name type="scientific">Corchorus capsularis</name>
    <name type="common">Jute</name>
    <dbReference type="NCBI Taxonomy" id="210143"/>
    <lineage>
        <taxon>Eukaryota</taxon>
        <taxon>Viridiplantae</taxon>
        <taxon>Streptophyta</taxon>
        <taxon>Embryophyta</taxon>
        <taxon>Tracheophyta</taxon>
        <taxon>Spermatophyta</taxon>
        <taxon>Magnoliopsida</taxon>
        <taxon>eudicotyledons</taxon>
        <taxon>Gunneridae</taxon>
        <taxon>Pentapetalae</taxon>
        <taxon>rosids</taxon>
        <taxon>malvids</taxon>
        <taxon>Malvales</taxon>
        <taxon>Malvaceae</taxon>
        <taxon>Grewioideae</taxon>
        <taxon>Apeibeae</taxon>
        <taxon>Corchorus</taxon>
    </lineage>
</organism>
<protein>
    <recommendedName>
        <fullName evidence="4">SHSP domain-containing protein</fullName>
    </recommendedName>
</protein>
<dbReference type="EMBL" id="AWWV01013888">
    <property type="protein sequence ID" value="OMO59660.1"/>
    <property type="molecule type" value="Genomic_DNA"/>
</dbReference>
<dbReference type="PANTHER" id="PTHR46991">
    <property type="entry name" value="23.5 KDA HEAT SHOCK PROTEIN, MITOCHONDRIAL"/>
    <property type="match status" value="1"/>
</dbReference>
<dbReference type="InterPro" id="IPR002068">
    <property type="entry name" value="A-crystallin/Hsp20_dom"/>
</dbReference>
<evidence type="ECO:0000259" key="4">
    <source>
        <dbReference type="PROSITE" id="PS01031"/>
    </source>
</evidence>